<accession>A0A6J6B7M6</accession>
<dbReference type="EMBL" id="CAEZSK010000022">
    <property type="protein sequence ID" value="CAB4535021.1"/>
    <property type="molecule type" value="Genomic_DNA"/>
</dbReference>
<sequence>MKTAEEIIGAVGFSVMTVRPGDTCLAMGISDLPILAPGHLMSVMESACVAALVELFENGETTVVDKFDISLIDSVGVGAEVRATARCTEVVDRTMIFECDVYEGERHIAYAVIERTAVERVSFLARTAAQSLINSSDN</sequence>
<dbReference type="AlphaFoldDB" id="A0A6J6B7M6"/>
<evidence type="ECO:0000259" key="1">
    <source>
        <dbReference type="Pfam" id="PF22636"/>
    </source>
</evidence>
<dbReference type="PANTHER" id="PTHR36934">
    <property type="entry name" value="BLR0278 PROTEIN"/>
    <property type="match status" value="1"/>
</dbReference>
<dbReference type="Gene3D" id="3.10.129.10">
    <property type="entry name" value="Hotdog Thioesterase"/>
    <property type="match status" value="1"/>
</dbReference>
<dbReference type="PANTHER" id="PTHR36934:SF1">
    <property type="entry name" value="THIOESTERASE DOMAIN-CONTAINING PROTEIN"/>
    <property type="match status" value="1"/>
</dbReference>
<organism evidence="2">
    <name type="scientific">freshwater metagenome</name>
    <dbReference type="NCBI Taxonomy" id="449393"/>
    <lineage>
        <taxon>unclassified sequences</taxon>
        <taxon>metagenomes</taxon>
        <taxon>ecological metagenomes</taxon>
    </lineage>
</organism>
<proteinExistence type="predicted"/>
<protein>
    <submittedName>
        <fullName evidence="2">Unannotated protein</fullName>
    </submittedName>
</protein>
<feature type="domain" description="Fluoroacetyl-CoA-specific thioesterase-like" evidence="1">
    <location>
        <begin position="21"/>
        <end position="119"/>
    </location>
</feature>
<dbReference type="InterPro" id="IPR054485">
    <property type="entry name" value="FlK-like_dom"/>
</dbReference>
<dbReference type="Pfam" id="PF22636">
    <property type="entry name" value="FlK"/>
    <property type="match status" value="1"/>
</dbReference>
<reference evidence="2" key="1">
    <citation type="submission" date="2020-05" db="EMBL/GenBank/DDBJ databases">
        <authorList>
            <person name="Chiriac C."/>
            <person name="Salcher M."/>
            <person name="Ghai R."/>
            <person name="Kavagutti S V."/>
        </authorList>
    </citation>
    <scope>NUCLEOTIDE SEQUENCE</scope>
</reference>
<name>A0A6J6B7M6_9ZZZZ</name>
<dbReference type="InterPro" id="IPR025540">
    <property type="entry name" value="FlK"/>
</dbReference>
<gene>
    <name evidence="2" type="ORF">UFOPK1419_00284</name>
</gene>
<dbReference type="SUPFAM" id="SSF54637">
    <property type="entry name" value="Thioesterase/thiol ester dehydrase-isomerase"/>
    <property type="match status" value="1"/>
</dbReference>
<dbReference type="InterPro" id="IPR029069">
    <property type="entry name" value="HotDog_dom_sf"/>
</dbReference>
<evidence type="ECO:0000313" key="2">
    <source>
        <dbReference type="EMBL" id="CAB4535021.1"/>
    </source>
</evidence>